<reference evidence="8 9" key="1">
    <citation type="journal article" date="2016" name="Nat. Commun.">
        <title>Thousands of microbial genomes shed light on interconnected biogeochemical processes in an aquifer system.</title>
        <authorList>
            <person name="Anantharaman K."/>
            <person name="Brown C.T."/>
            <person name="Hug L.A."/>
            <person name="Sharon I."/>
            <person name="Castelle C.J."/>
            <person name="Probst A.J."/>
            <person name="Thomas B.C."/>
            <person name="Singh A."/>
            <person name="Wilkins M.J."/>
            <person name="Karaoz U."/>
            <person name="Brodie E.L."/>
            <person name="Williams K.H."/>
            <person name="Hubbard S.S."/>
            <person name="Banfield J.F."/>
        </authorList>
    </citation>
    <scope>NUCLEOTIDE SEQUENCE [LARGE SCALE GENOMIC DNA]</scope>
</reference>
<dbReference type="PANTHER" id="PTHR30589:SF0">
    <property type="entry name" value="PHOSPHATIDYLGLYCEROL--PROLIPOPROTEIN DIACYLGLYCERYL TRANSFERASE"/>
    <property type="match status" value="1"/>
</dbReference>
<organism evidence="8 9">
    <name type="scientific">Candidatus Falkowbacteria bacterium RIFOXYC2_FULL_36_12</name>
    <dbReference type="NCBI Taxonomy" id="1798002"/>
    <lineage>
        <taxon>Bacteria</taxon>
        <taxon>Candidatus Falkowiibacteriota</taxon>
    </lineage>
</organism>
<feature type="transmembrane region" description="Helical" evidence="7">
    <location>
        <begin position="120"/>
        <end position="138"/>
    </location>
</feature>
<feature type="transmembrane region" description="Helical" evidence="7">
    <location>
        <begin position="90"/>
        <end position="113"/>
    </location>
</feature>
<evidence type="ECO:0000256" key="5">
    <source>
        <dbReference type="ARBA" id="ARBA00022989"/>
    </source>
</evidence>
<keyword evidence="6 7" id="KW-0472">Membrane</keyword>
<dbReference type="HAMAP" id="MF_01147">
    <property type="entry name" value="Lgt"/>
    <property type="match status" value="1"/>
</dbReference>
<evidence type="ECO:0000313" key="8">
    <source>
        <dbReference type="EMBL" id="OGF31790.1"/>
    </source>
</evidence>
<dbReference type="STRING" id="1798002.A2478_04885"/>
<evidence type="ECO:0000256" key="4">
    <source>
        <dbReference type="ARBA" id="ARBA00022692"/>
    </source>
</evidence>
<proteinExistence type="inferred from homology"/>
<comment type="caution">
    <text evidence="8">The sequence shown here is derived from an EMBL/GenBank/DDBJ whole genome shotgun (WGS) entry which is preliminary data.</text>
</comment>
<dbReference type="NCBIfam" id="TIGR00544">
    <property type="entry name" value="lgt"/>
    <property type="match status" value="1"/>
</dbReference>
<dbReference type="InterPro" id="IPR001640">
    <property type="entry name" value="Lgt"/>
</dbReference>
<keyword evidence="3 7" id="KW-0808">Transferase</keyword>
<keyword evidence="5 7" id="KW-1133">Transmembrane helix</keyword>
<dbReference type="GO" id="GO:0042158">
    <property type="term" value="P:lipoprotein biosynthetic process"/>
    <property type="evidence" value="ECO:0007669"/>
    <property type="project" value="UniProtKB-UniRule"/>
</dbReference>
<feature type="transmembrane region" description="Helical" evidence="7">
    <location>
        <begin position="56"/>
        <end position="78"/>
    </location>
</feature>
<accession>A0A1F5SYL6</accession>
<keyword evidence="8" id="KW-0449">Lipoprotein</keyword>
<dbReference type="UniPathway" id="UPA00664"/>
<evidence type="ECO:0000313" key="9">
    <source>
        <dbReference type="Proteomes" id="UP000179001"/>
    </source>
</evidence>
<dbReference type="EMBL" id="MFGJ01000007">
    <property type="protein sequence ID" value="OGF31790.1"/>
    <property type="molecule type" value="Genomic_DNA"/>
</dbReference>
<dbReference type="EC" id="2.5.1.145" evidence="7"/>
<comment type="subcellular location">
    <subcellularLocation>
        <location evidence="7">Cell membrane</location>
        <topology evidence="7">Multi-pass membrane protein</topology>
    </subcellularLocation>
</comment>
<dbReference type="PANTHER" id="PTHR30589">
    <property type="entry name" value="PROLIPOPROTEIN DIACYLGLYCERYL TRANSFERASE"/>
    <property type="match status" value="1"/>
</dbReference>
<dbReference type="AlphaFoldDB" id="A0A1F5SYL6"/>
<evidence type="ECO:0000256" key="6">
    <source>
        <dbReference type="ARBA" id="ARBA00023136"/>
    </source>
</evidence>
<protein>
    <recommendedName>
        <fullName evidence="7">Phosphatidylglycerol--prolipoprotein diacylglyceryl transferase</fullName>
        <ecNumber evidence="7">2.5.1.145</ecNumber>
    </recommendedName>
</protein>
<evidence type="ECO:0000256" key="2">
    <source>
        <dbReference type="ARBA" id="ARBA00022475"/>
    </source>
</evidence>
<feature type="transmembrane region" description="Helical" evidence="7">
    <location>
        <begin position="208"/>
        <end position="228"/>
    </location>
</feature>
<evidence type="ECO:0000256" key="3">
    <source>
        <dbReference type="ARBA" id="ARBA00022679"/>
    </source>
</evidence>
<feature type="transmembrane region" description="Helical" evidence="7">
    <location>
        <begin position="240"/>
        <end position="261"/>
    </location>
</feature>
<comment type="similarity">
    <text evidence="1 7">Belongs to the Lgt family.</text>
</comment>
<keyword evidence="2 7" id="KW-1003">Cell membrane</keyword>
<feature type="transmembrane region" description="Helical" evidence="7">
    <location>
        <begin position="180"/>
        <end position="201"/>
    </location>
</feature>
<feature type="binding site" evidence="7">
    <location>
        <position position="139"/>
    </location>
    <ligand>
        <name>a 1,2-diacyl-sn-glycero-3-phospho-(1'-sn-glycerol)</name>
        <dbReference type="ChEBI" id="CHEBI:64716"/>
    </ligand>
</feature>
<comment type="catalytic activity">
    <reaction evidence="7">
        <text>L-cysteinyl-[prolipoprotein] + a 1,2-diacyl-sn-glycero-3-phospho-(1'-sn-glycerol) = an S-1,2-diacyl-sn-glyceryl-L-cysteinyl-[prolipoprotein] + sn-glycerol 1-phosphate + H(+)</text>
        <dbReference type="Rhea" id="RHEA:56712"/>
        <dbReference type="Rhea" id="RHEA-COMP:14679"/>
        <dbReference type="Rhea" id="RHEA-COMP:14680"/>
        <dbReference type="ChEBI" id="CHEBI:15378"/>
        <dbReference type="ChEBI" id="CHEBI:29950"/>
        <dbReference type="ChEBI" id="CHEBI:57685"/>
        <dbReference type="ChEBI" id="CHEBI:64716"/>
        <dbReference type="ChEBI" id="CHEBI:140658"/>
        <dbReference type="EC" id="2.5.1.145"/>
    </reaction>
</comment>
<comment type="pathway">
    <text evidence="7">Protein modification; lipoprotein biosynthesis (diacylglyceryl transfer).</text>
</comment>
<evidence type="ECO:0000256" key="7">
    <source>
        <dbReference type="HAMAP-Rule" id="MF_01147"/>
    </source>
</evidence>
<name>A0A1F5SYL6_9BACT</name>
<dbReference type="Pfam" id="PF01790">
    <property type="entry name" value="LGT"/>
    <property type="match status" value="1"/>
</dbReference>
<comment type="function">
    <text evidence="7">Catalyzes the transfer of the diacylglyceryl group from phosphatidylglycerol to the sulfhydryl group of the N-terminal cysteine of a prolipoprotein, the first step in the formation of mature lipoproteins.</text>
</comment>
<sequence>MINFLHTYLPDPIMLDFGLIEIHWYGFFIVLGGLLGTLALYYLVEKYKLDKKYLSDLIFYFIISALVGARLYYVIYAWEFYRTNLGEVFMVWHGGLAIHGAIIGGLVALYFFIRKNKQNFWLWSDIIVVGLLIGQIFGRWGNYFNQEIFGRPTDLSWGIPISLINRPIGFTDFNYFHPTFLYEIIGNIFILSILIFCHWLSLKGKIRLPHGLVVAIYLFTYSCLRFGLEFLRLDFSPTVLSIRWAQIFSILLIFIAVFIAFKHLKQKK</sequence>
<evidence type="ECO:0000256" key="1">
    <source>
        <dbReference type="ARBA" id="ARBA00007150"/>
    </source>
</evidence>
<keyword evidence="4 7" id="KW-0812">Transmembrane</keyword>
<dbReference type="GO" id="GO:0005886">
    <property type="term" value="C:plasma membrane"/>
    <property type="evidence" value="ECO:0007669"/>
    <property type="project" value="UniProtKB-SubCell"/>
</dbReference>
<dbReference type="PROSITE" id="PS01311">
    <property type="entry name" value="LGT"/>
    <property type="match status" value="1"/>
</dbReference>
<feature type="transmembrane region" description="Helical" evidence="7">
    <location>
        <begin position="22"/>
        <end position="44"/>
    </location>
</feature>
<gene>
    <name evidence="7" type="primary">lgt</name>
    <name evidence="8" type="ORF">A2478_04885</name>
</gene>
<dbReference type="GO" id="GO:0008961">
    <property type="term" value="F:phosphatidylglycerol-prolipoprotein diacylglyceryl transferase activity"/>
    <property type="evidence" value="ECO:0007669"/>
    <property type="project" value="UniProtKB-UniRule"/>
</dbReference>
<dbReference type="Proteomes" id="UP000179001">
    <property type="component" value="Unassembled WGS sequence"/>
</dbReference>